<evidence type="ECO:0000256" key="1">
    <source>
        <dbReference type="SAM" id="Coils"/>
    </source>
</evidence>
<dbReference type="AlphaFoldDB" id="A0AAW7MH17"/>
<dbReference type="Pfam" id="PF24806">
    <property type="entry name" value="DUF7706"/>
    <property type="match status" value="1"/>
</dbReference>
<sequence length="71" mass="7983">MEEYKMNSVANAALTITVQLGYAEALAYARHLRLARLVDYEQQAQDAEEAYDMLEAGEKILKQLKRAGFGC</sequence>
<dbReference type="RefSeq" id="WP_301233339.1">
    <property type="nucleotide sequence ID" value="NZ_QAIC01000024.1"/>
</dbReference>
<reference evidence="2" key="1">
    <citation type="submission" date="2018-04" db="EMBL/GenBank/DDBJ databases">
        <authorList>
            <person name="Jy Z."/>
        </authorList>
    </citation>
    <scope>NUCLEOTIDE SEQUENCE</scope>
    <source>
        <strain evidence="3">AS13</strain>
        <strain evidence="2">LA18</strain>
    </source>
</reference>
<protein>
    <submittedName>
        <fullName evidence="2">Uncharacterized protein</fullName>
    </submittedName>
</protein>
<dbReference type="InterPro" id="IPR056123">
    <property type="entry name" value="DUF7706"/>
</dbReference>
<dbReference type="EMBL" id="QAID01000021">
    <property type="protein sequence ID" value="MDN4576650.1"/>
    <property type="molecule type" value="Genomic_DNA"/>
</dbReference>
<organism evidence="2 5">
    <name type="scientific">Pandoraea cepalis</name>
    <dbReference type="NCBI Taxonomy" id="2508294"/>
    <lineage>
        <taxon>Bacteria</taxon>
        <taxon>Pseudomonadati</taxon>
        <taxon>Pseudomonadota</taxon>
        <taxon>Betaproteobacteria</taxon>
        <taxon>Burkholderiales</taxon>
        <taxon>Burkholderiaceae</taxon>
        <taxon>Pandoraea</taxon>
    </lineage>
</organism>
<proteinExistence type="predicted"/>
<dbReference type="Proteomes" id="UP001172788">
    <property type="component" value="Unassembled WGS sequence"/>
</dbReference>
<keyword evidence="1" id="KW-0175">Coiled coil</keyword>
<keyword evidence="4" id="KW-1185">Reference proteome</keyword>
<dbReference type="Proteomes" id="UP001172791">
    <property type="component" value="Unassembled WGS sequence"/>
</dbReference>
<evidence type="ECO:0000313" key="2">
    <source>
        <dbReference type="EMBL" id="MDN4571999.1"/>
    </source>
</evidence>
<name>A0AAW7MH17_9BURK</name>
<evidence type="ECO:0000313" key="3">
    <source>
        <dbReference type="EMBL" id="MDN4576650.1"/>
    </source>
</evidence>
<gene>
    <name evidence="2" type="ORF">DBA34_01775</name>
    <name evidence="3" type="ORF">DBB29_00690</name>
</gene>
<evidence type="ECO:0000313" key="5">
    <source>
        <dbReference type="Proteomes" id="UP001172791"/>
    </source>
</evidence>
<dbReference type="EMBL" id="QAIC01000024">
    <property type="protein sequence ID" value="MDN4571999.1"/>
    <property type="molecule type" value="Genomic_DNA"/>
</dbReference>
<accession>A0AAW7MH17</accession>
<comment type="caution">
    <text evidence="2">The sequence shown here is derived from an EMBL/GenBank/DDBJ whole genome shotgun (WGS) entry which is preliminary data.</text>
</comment>
<feature type="coiled-coil region" evidence="1">
    <location>
        <begin position="37"/>
        <end position="67"/>
    </location>
</feature>
<evidence type="ECO:0000313" key="4">
    <source>
        <dbReference type="Proteomes" id="UP001172788"/>
    </source>
</evidence>